<evidence type="ECO:0000313" key="5">
    <source>
        <dbReference type="EMBL" id="MZR14149.1"/>
    </source>
</evidence>
<sequence>MSKSTLGERAFETLAGDPETPAEARNGLRHVVSLSMTKLADGLIDPKLVLSYLLNALGAPAVLVSALVPIREAGALLPQVLLAHRLERMRMRRWMWVAGSVGQGIAAALIALAALTLEGAAAGWAFVAAITLLAVSRSAASVSFKDILGKTVGKRRRGSVTGLAGSVASAGVFAFALLLVSGWLSGTVVLAAAVGVAALLWVTAALVFATLEEDPSPAEGNGDALRPWKLLREDGVFARFVAARGFLTATALAPPYLVLLSGGEGRGLGQLGALVVASSAAAFLASYAWGKVADWSSRRVLILAGVLGALAMGAAVGAEVLGLAQTIWAMPAALFVLMIAHHGVRQGRSTYLVDFAKDADRAAYAATANTLIGGLLLVSGAIGGGLSFIGPAAALAGFAIMALIGAGLSFGLTEAEGA</sequence>
<proteinExistence type="predicted"/>
<feature type="transmembrane region" description="Helical" evidence="4">
    <location>
        <begin position="160"/>
        <end position="184"/>
    </location>
</feature>
<accession>A0A845M559</accession>
<dbReference type="PANTHER" id="PTHR23526">
    <property type="entry name" value="INTEGRAL MEMBRANE TRANSPORT PROTEIN-RELATED"/>
    <property type="match status" value="1"/>
</dbReference>
<feature type="transmembrane region" description="Helical" evidence="4">
    <location>
        <begin position="268"/>
        <end position="288"/>
    </location>
</feature>
<dbReference type="RefSeq" id="WP_161352267.1">
    <property type="nucleotide sequence ID" value="NZ_WTUX01000017.1"/>
</dbReference>
<feature type="transmembrane region" description="Helical" evidence="4">
    <location>
        <begin position="388"/>
        <end position="412"/>
    </location>
</feature>
<feature type="transmembrane region" description="Helical" evidence="4">
    <location>
        <begin position="323"/>
        <end position="341"/>
    </location>
</feature>
<evidence type="ECO:0000256" key="1">
    <source>
        <dbReference type="ARBA" id="ARBA00022692"/>
    </source>
</evidence>
<dbReference type="InterPro" id="IPR036259">
    <property type="entry name" value="MFS_trans_sf"/>
</dbReference>
<evidence type="ECO:0000313" key="6">
    <source>
        <dbReference type="Proteomes" id="UP000467322"/>
    </source>
</evidence>
<feature type="transmembrane region" description="Helical" evidence="4">
    <location>
        <begin position="190"/>
        <end position="211"/>
    </location>
</feature>
<dbReference type="Proteomes" id="UP000467322">
    <property type="component" value="Unassembled WGS sequence"/>
</dbReference>
<reference evidence="5 6" key="1">
    <citation type="submission" date="2019-12" db="EMBL/GenBank/DDBJ databases">
        <title>Maritimibacter sp. nov. sp. isolated from sea sand.</title>
        <authorList>
            <person name="Kim J."/>
            <person name="Jeong S.E."/>
            <person name="Jung H.S."/>
            <person name="Jeon C.O."/>
        </authorList>
    </citation>
    <scope>NUCLEOTIDE SEQUENCE [LARGE SCALE GENOMIC DNA]</scope>
    <source>
        <strain evidence="5 6">DP07</strain>
    </source>
</reference>
<dbReference type="InterPro" id="IPR052528">
    <property type="entry name" value="Sugar_transport-like"/>
</dbReference>
<evidence type="ECO:0000256" key="3">
    <source>
        <dbReference type="ARBA" id="ARBA00023136"/>
    </source>
</evidence>
<dbReference type="InterPro" id="IPR011701">
    <property type="entry name" value="MFS"/>
</dbReference>
<keyword evidence="1 4" id="KW-0812">Transmembrane</keyword>
<keyword evidence="6" id="KW-1185">Reference proteome</keyword>
<dbReference type="Gene3D" id="1.20.1250.20">
    <property type="entry name" value="MFS general substrate transporter like domains"/>
    <property type="match status" value="2"/>
</dbReference>
<feature type="transmembrane region" description="Helical" evidence="4">
    <location>
        <begin position="300"/>
        <end position="317"/>
    </location>
</feature>
<dbReference type="PANTHER" id="PTHR23526:SF2">
    <property type="entry name" value="MAJOR FACILITATOR SUPERFAMILY (MFS) PROFILE DOMAIN-CONTAINING PROTEIN"/>
    <property type="match status" value="1"/>
</dbReference>
<feature type="transmembrane region" description="Helical" evidence="4">
    <location>
        <begin position="362"/>
        <end position="382"/>
    </location>
</feature>
<dbReference type="Pfam" id="PF07690">
    <property type="entry name" value="MFS_1"/>
    <property type="match status" value="1"/>
</dbReference>
<protein>
    <submittedName>
        <fullName evidence="5">MFS transporter</fullName>
    </submittedName>
</protein>
<dbReference type="GO" id="GO:0022857">
    <property type="term" value="F:transmembrane transporter activity"/>
    <property type="evidence" value="ECO:0007669"/>
    <property type="project" value="InterPro"/>
</dbReference>
<evidence type="ECO:0000256" key="4">
    <source>
        <dbReference type="SAM" id="Phobius"/>
    </source>
</evidence>
<organism evidence="5 6">
    <name type="scientific">Maritimibacter harenae</name>
    <dbReference type="NCBI Taxonomy" id="2606218"/>
    <lineage>
        <taxon>Bacteria</taxon>
        <taxon>Pseudomonadati</taxon>
        <taxon>Pseudomonadota</taxon>
        <taxon>Alphaproteobacteria</taxon>
        <taxon>Rhodobacterales</taxon>
        <taxon>Roseobacteraceae</taxon>
        <taxon>Maritimibacter</taxon>
    </lineage>
</organism>
<feature type="transmembrane region" description="Helical" evidence="4">
    <location>
        <begin position="94"/>
        <end position="115"/>
    </location>
</feature>
<comment type="caution">
    <text evidence="5">The sequence shown here is derived from an EMBL/GenBank/DDBJ whole genome shotgun (WGS) entry which is preliminary data.</text>
</comment>
<feature type="transmembrane region" description="Helical" evidence="4">
    <location>
        <begin position="121"/>
        <end position="140"/>
    </location>
</feature>
<gene>
    <name evidence="5" type="ORF">GQE99_14090</name>
</gene>
<dbReference type="SUPFAM" id="SSF103473">
    <property type="entry name" value="MFS general substrate transporter"/>
    <property type="match status" value="1"/>
</dbReference>
<keyword evidence="2 4" id="KW-1133">Transmembrane helix</keyword>
<dbReference type="AlphaFoldDB" id="A0A845M559"/>
<feature type="transmembrane region" description="Helical" evidence="4">
    <location>
        <begin position="236"/>
        <end position="256"/>
    </location>
</feature>
<evidence type="ECO:0000256" key="2">
    <source>
        <dbReference type="ARBA" id="ARBA00022989"/>
    </source>
</evidence>
<keyword evidence="3 4" id="KW-0472">Membrane</keyword>
<dbReference type="EMBL" id="WTUX01000017">
    <property type="protein sequence ID" value="MZR14149.1"/>
    <property type="molecule type" value="Genomic_DNA"/>
</dbReference>
<name>A0A845M559_9RHOB</name>